<dbReference type="Pfam" id="PF01656">
    <property type="entry name" value="CbiA"/>
    <property type="match status" value="1"/>
</dbReference>
<dbReference type="SUPFAM" id="SSF52317">
    <property type="entry name" value="Class I glutamine amidotransferase-like"/>
    <property type="match status" value="1"/>
</dbReference>
<organism evidence="10 11">
    <name type="scientific">Rhodococcus tukisamuensis</name>
    <dbReference type="NCBI Taxonomy" id="168276"/>
    <lineage>
        <taxon>Bacteria</taxon>
        <taxon>Bacillati</taxon>
        <taxon>Actinomycetota</taxon>
        <taxon>Actinomycetes</taxon>
        <taxon>Mycobacteriales</taxon>
        <taxon>Nocardiaceae</taxon>
        <taxon>Rhodococcus</taxon>
    </lineage>
</organism>
<evidence type="ECO:0000256" key="4">
    <source>
        <dbReference type="ARBA" id="ARBA00022840"/>
    </source>
</evidence>
<comment type="function">
    <text evidence="7">Catalyzes the ATP-dependent amidation of the two carboxylate groups at positions a and c of hydrogenobyrinate, using either L-glutamine or ammonia as the nitrogen source.</text>
</comment>
<keyword evidence="3 7" id="KW-0547">Nucleotide-binding</keyword>
<dbReference type="HAMAP" id="MF_00027">
    <property type="entry name" value="CobB_CbiA"/>
    <property type="match status" value="1"/>
</dbReference>
<feature type="active site" description="Nucleophile" evidence="7">
    <location>
        <position position="332"/>
    </location>
</feature>
<dbReference type="NCBIfam" id="TIGR00379">
    <property type="entry name" value="cobB"/>
    <property type="match status" value="1"/>
</dbReference>
<dbReference type="EC" id="6.3.5.9" evidence="7"/>
<dbReference type="UniPathway" id="UPA00148">
    <property type="reaction ID" value="UER00220"/>
</dbReference>
<comment type="cofactor">
    <cofactor evidence="1 7">
        <name>Mg(2+)</name>
        <dbReference type="ChEBI" id="CHEBI:18420"/>
    </cofactor>
</comment>
<evidence type="ECO:0000256" key="5">
    <source>
        <dbReference type="ARBA" id="ARBA00022842"/>
    </source>
</evidence>
<keyword evidence="11" id="KW-1185">Reference proteome</keyword>
<keyword evidence="7" id="KW-0169">Cobalamin biosynthesis</keyword>
<comment type="pathway">
    <text evidence="7">Cofactor biosynthesis; adenosylcobalamin biosynthesis; cob(II)yrinate a,c-diamide from precorrin-2 (aerobic route): step 9/10.</text>
</comment>
<dbReference type="GO" id="GO:0009236">
    <property type="term" value="P:cobalamin biosynthetic process"/>
    <property type="evidence" value="ECO:0007669"/>
    <property type="project" value="UniProtKB-UniRule"/>
</dbReference>
<feature type="domain" description="CobB/CobQ-like glutamine amidotransferase" evidence="9">
    <location>
        <begin position="253"/>
        <end position="431"/>
    </location>
</feature>
<name>A0A1G6RGZ6_9NOCA</name>
<dbReference type="PANTHER" id="PTHR43873">
    <property type="entry name" value="COBYRINATE A,C-DIAMIDE SYNTHASE"/>
    <property type="match status" value="1"/>
</dbReference>
<dbReference type="EMBL" id="FNAB01000002">
    <property type="protein sequence ID" value="SDD03624.1"/>
    <property type="molecule type" value="Genomic_DNA"/>
</dbReference>
<dbReference type="InterPro" id="IPR011698">
    <property type="entry name" value="GATase_3"/>
</dbReference>
<dbReference type="AlphaFoldDB" id="A0A1G6RGZ6"/>
<feature type="domain" description="CobQ/CobB/MinD/ParA nucleotide binding" evidence="8">
    <location>
        <begin position="1"/>
        <end position="190"/>
    </location>
</feature>
<dbReference type="Pfam" id="PF07685">
    <property type="entry name" value="GATase_3"/>
    <property type="match status" value="1"/>
</dbReference>
<keyword evidence="4 7" id="KW-0067">ATP-binding</keyword>
<dbReference type="SUPFAM" id="SSF52540">
    <property type="entry name" value="P-loop containing nucleoside triphosphate hydrolases"/>
    <property type="match status" value="1"/>
</dbReference>
<dbReference type="InterPro" id="IPR029062">
    <property type="entry name" value="Class_I_gatase-like"/>
</dbReference>
<keyword evidence="6 7" id="KW-0315">Glutamine amidotransferase</keyword>
<proteinExistence type="inferred from homology"/>
<dbReference type="InterPro" id="IPR027417">
    <property type="entry name" value="P-loop_NTPase"/>
</dbReference>
<comment type="similarity">
    <text evidence="7">Belongs to the CobB/CbiA family.</text>
</comment>
<protein>
    <recommendedName>
        <fullName evidence="7">Hydrogenobyrinate a,c-diamide synthase</fullName>
        <ecNumber evidence="7">6.3.5.9</ecNumber>
    </recommendedName>
    <alternativeName>
        <fullName evidence="7">Hydrogenobyrinic acid a,c-diamide synthase</fullName>
    </alternativeName>
</protein>
<evidence type="ECO:0000313" key="11">
    <source>
        <dbReference type="Proteomes" id="UP000199417"/>
    </source>
</evidence>
<evidence type="ECO:0000256" key="6">
    <source>
        <dbReference type="ARBA" id="ARBA00022962"/>
    </source>
</evidence>
<dbReference type="RefSeq" id="WP_072846359.1">
    <property type="nucleotide sequence ID" value="NZ_FNAB01000002.1"/>
</dbReference>
<dbReference type="InterPro" id="IPR004484">
    <property type="entry name" value="CbiA/CobB_synth"/>
</dbReference>
<evidence type="ECO:0000256" key="2">
    <source>
        <dbReference type="ARBA" id="ARBA00022598"/>
    </source>
</evidence>
<dbReference type="GO" id="GO:0043802">
    <property type="term" value="F:hydrogenobyrinic acid a,c-diamide synthase (glutamine-hydrolysing) activity"/>
    <property type="evidence" value="ECO:0007669"/>
    <property type="project" value="UniProtKB-UniRule"/>
</dbReference>
<reference evidence="10 11" key="1">
    <citation type="submission" date="2016-10" db="EMBL/GenBank/DDBJ databases">
        <authorList>
            <person name="de Groot N.N."/>
        </authorList>
    </citation>
    <scope>NUCLEOTIDE SEQUENCE [LARGE SCALE GENOMIC DNA]</scope>
    <source>
        <strain evidence="10 11">JCM 11308</strain>
    </source>
</reference>
<evidence type="ECO:0000313" key="10">
    <source>
        <dbReference type="EMBL" id="SDD03624.1"/>
    </source>
</evidence>
<dbReference type="Gene3D" id="3.40.50.880">
    <property type="match status" value="1"/>
</dbReference>
<dbReference type="STRING" id="168276.SAMN05444580_102460"/>
<comment type="domain">
    <text evidence="7">Comprises of two domains. The C-terminal domain contains the binding site for glutamine and catalyzes the hydrolysis of this substrate to glutamate and ammonia. The N-terminal domain is anticipated to bind ATP and hydrogenobyrinate and catalyzes the ultimate synthesis of the diamide product. The ammonia produced via the glutaminase domain is probably translocated to the adjacent domain via a molecular tunnel, where it reacts with an activated intermediate.</text>
</comment>
<evidence type="ECO:0000256" key="7">
    <source>
        <dbReference type="HAMAP-Rule" id="MF_00027"/>
    </source>
</evidence>
<dbReference type="CDD" id="cd03130">
    <property type="entry name" value="GATase1_CobB"/>
    <property type="match status" value="1"/>
</dbReference>
<dbReference type="PROSITE" id="PS51274">
    <property type="entry name" value="GATASE_COBBQ"/>
    <property type="match status" value="1"/>
</dbReference>
<dbReference type="PANTHER" id="PTHR43873:SF1">
    <property type="entry name" value="COBYRINATE A,C-DIAMIDE SYNTHASE"/>
    <property type="match status" value="1"/>
</dbReference>
<dbReference type="Proteomes" id="UP000199417">
    <property type="component" value="Unassembled WGS sequence"/>
</dbReference>
<evidence type="ECO:0000256" key="1">
    <source>
        <dbReference type="ARBA" id="ARBA00001946"/>
    </source>
</evidence>
<keyword evidence="2 7" id="KW-0436">Ligase</keyword>
<gene>
    <name evidence="7" type="primary">cobB</name>
    <name evidence="10" type="ORF">SAMN05444580_102460</name>
</gene>
<dbReference type="Gene3D" id="3.40.50.300">
    <property type="entry name" value="P-loop containing nucleotide triphosphate hydrolases"/>
    <property type="match status" value="2"/>
</dbReference>
<dbReference type="GO" id="GO:0042242">
    <property type="term" value="F:cobyrinic acid a,c-diamide synthase activity"/>
    <property type="evidence" value="ECO:0007669"/>
    <property type="project" value="InterPro"/>
</dbReference>
<feature type="site" description="Increases nucleophilicity of active site Cys" evidence="7">
    <location>
        <position position="429"/>
    </location>
</feature>
<dbReference type="InterPro" id="IPR002586">
    <property type="entry name" value="CobQ/CobB/MinD/ParA_Nub-bd_dom"/>
</dbReference>
<keyword evidence="5 7" id="KW-0460">Magnesium</keyword>
<sequence length="454" mass="46425">MIAAPASGSGKTTVATGLIGALRAAGDRVAPFKVGPDYIDPGYHGLAAGRVGRNLDPVLVGADRIGPLYRHGSAGCDIAVVEGVMGLFDGKISDVAPDGAAEGSTAQVATLLGAPVVLVVDARGHSQSLAATLHGFATFDAGVRIGGVILNRVGSERHEQVLRQACERVGVPVLGAVPRLAELAVPSRHLGLVTAVEHGDAATDAVAAMTELIARHVDLAAVRALARAGAPGPAWDAVAEVGGPGPAAPVVAVAGGAAFTFGYAEHRELLEAAGARVRVFDPTVEQLPAGTAALVLPGGFPEEHAPQLAANAELLTSVRELARRGMPIHAECAGLLYLARRLDGHPMAGVIGVDAQFGTKLTLGYRDAVALGDSVLLEAGARVTGHEFHRTRLDVTEVDGWTPAWGWRAAGASTREGFAGGGVHASYLHTHPAGSPRSVRRFVDAATEFEVSHG</sequence>
<comment type="catalytic activity">
    <reaction evidence="7">
        <text>hydrogenobyrinate + 2 L-glutamine + 2 ATP + 2 H2O = hydrogenobyrinate a,c-diamide + 2 L-glutamate + 2 ADP + 2 phosphate + 2 H(+)</text>
        <dbReference type="Rhea" id="RHEA:12544"/>
        <dbReference type="ChEBI" id="CHEBI:15377"/>
        <dbReference type="ChEBI" id="CHEBI:15378"/>
        <dbReference type="ChEBI" id="CHEBI:29985"/>
        <dbReference type="ChEBI" id="CHEBI:30616"/>
        <dbReference type="ChEBI" id="CHEBI:43474"/>
        <dbReference type="ChEBI" id="CHEBI:58359"/>
        <dbReference type="ChEBI" id="CHEBI:77873"/>
        <dbReference type="ChEBI" id="CHEBI:77874"/>
        <dbReference type="ChEBI" id="CHEBI:456216"/>
        <dbReference type="EC" id="6.3.5.9"/>
    </reaction>
</comment>
<evidence type="ECO:0000259" key="9">
    <source>
        <dbReference type="Pfam" id="PF07685"/>
    </source>
</evidence>
<dbReference type="GO" id="GO:0005524">
    <property type="term" value="F:ATP binding"/>
    <property type="evidence" value="ECO:0007669"/>
    <property type="project" value="UniProtKB-UniRule"/>
</dbReference>
<accession>A0A1G6RGZ6</accession>
<dbReference type="NCBIfam" id="NF002204">
    <property type="entry name" value="PRK01077.1"/>
    <property type="match status" value="1"/>
</dbReference>
<comment type="miscellaneous">
    <text evidence="7">The a and c carboxylates of hydrogenobyrinate are activated for nucleophilic attack via formation of a phosphorylated intermediate by ATP. CobB catalyzes first the amidation of the c-carboxylate, and then that of the a-carboxylate.</text>
</comment>
<dbReference type="CDD" id="cd05388">
    <property type="entry name" value="CobB_N"/>
    <property type="match status" value="1"/>
</dbReference>
<evidence type="ECO:0000256" key="3">
    <source>
        <dbReference type="ARBA" id="ARBA00022741"/>
    </source>
</evidence>
<evidence type="ECO:0000259" key="8">
    <source>
        <dbReference type="Pfam" id="PF01656"/>
    </source>
</evidence>